<comment type="similarity">
    <text evidence="2 7">Belongs to the ExbD/TolR family.</text>
</comment>
<evidence type="ECO:0000256" key="4">
    <source>
        <dbReference type="ARBA" id="ARBA00022692"/>
    </source>
</evidence>
<accession>A0A1M5QNM4</accession>
<evidence type="ECO:0000313" key="9">
    <source>
        <dbReference type="Proteomes" id="UP000199758"/>
    </source>
</evidence>
<dbReference type="Proteomes" id="UP000199758">
    <property type="component" value="Unassembled WGS sequence"/>
</dbReference>
<keyword evidence="9" id="KW-1185">Reference proteome</keyword>
<comment type="subcellular location">
    <subcellularLocation>
        <location evidence="1">Cell membrane</location>
        <topology evidence="1">Single-pass membrane protein</topology>
    </subcellularLocation>
    <subcellularLocation>
        <location evidence="7">Cell membrane</location>
        <topology evidence="7">Single-pass type II membrane protein</topology>
    </subcellularLocation>
</comment>
<evidence type="ECO:0000256" key="5">
    <source>
        <dbReference type="ARBA" id="ARBA00022989"/>
    </source>
</evidence>
<dbReference type="RefSeq" id="WP_072898212.1">
    <property type="nucleotide sequence ID" value="NZ_FQWZ01000006.1"/>
</dbReference>
<sequence>MKIRPASGARAARDIDMVPMINFAFLLLIFVILSGVIAAPDLLPVQPPRSAAQAALDPTPDTVVVDASGRIAFDGAVIEPDELLRRAQVWASTAGDRALIVKADAGADAQRVVVVLEVLRAAGVARASLMTVQRGR</sequence>
<evidence type="ECO:0000256" key="2">
    <source>
        <dbReference type="ARBA" id="ARBA00005811"/>
    </source>
</evidence>
<evidence type="ECO:0000256" key="1">
    <source>
        <dbReference type="ARBA" id="ARBA00004162"/>
    </source>
</evidence>
<keyword evidence="7" id="KW-0653">Protein transport</keyword>
<reference evidence="8 9" key="1">
    <citation type="submission" date="2016-11" db="EMBL/GenBank/DDBJ databases">
        <authorList>
            <person name="Jaros S."/>
            <person name="Januszkiewicz K."/>
            <person name="Wedrychowicz H."/>
        </authorList>
    </citation>
    <scope>NUCLEOTIDE SEQUENCE [LARGE SCALE GENOMIC DNA]</scope>
    <source>
        <strain evidence="8 9">CGMCC 1.7049</strain>
    </source>
</reference>
<evidence type="ECO:0000256" key="6">
    <source>
        <dbReference type="ARBA" id="ARBA00023136"/>
    </source>
</evidence>
<organism evidence="8 9">
    <name type="scientific">Hydrocarboniphaga daqingensis</name>
    <dbReference type="NCBI Taxonomy" id="490188"/>
    <lineage>
        <taxon>Bacteria</taxon>
        <taxon>Pseudomonadati</taxon>
        <taxon>Pseudomonadota</taxon>
        <taxon>Gammaproteobacteria</taxon>
        <taxon>Nevskiales</taxon>
        <taxon>Nevskiaceae</taxon>
        <taxon>Hydrocarboniphaga</taxon>
    </lineage>
</organism>
<proteinExistence type="inferred from homology"/>
<evidence type="ECO:0000256" key="3">
    <source>
        <dbReference type="ARBA" id="ARBA00022475"/>
    </source>
</evidence>
<dbReference type="InterPro" id="IPR010916">
    <property type="entry name" value="TonB_box_CS"/>
</dbReference>
<evidence type="ECO:0000256" key="7">
    <source>
        <dbReference type="RuleBase" id="RU003879"/>
    </source>
</evidence>
<dbReference type="EMBL" id="FQWZ01000006">
    <property type="protein sequence ID" value="SHH15707.1"/>
    <property type="molecule type" value="Genomic_DNA"/>
</dbReference>
<gene>
    <name evidence="8" type="ORF">SAMN04488068_2734</name>
</gene>
<name>A0A1M5QNM4_9GAMM</name>
<keyword evidence="3" id="KW-1003">Cell membrane</keyword>
<evidence type="ECO:0000313" key="8">
    <source>
        <dbReference type="EMBL" id="SHH15707.1"/>
    </source>
</evidence>
<dbReference type="GO" id="GO:0005886">
    <property type="term" value="C:plasma membrane"/>
    <property type="evidence" value="ECO:0007669"/>
    <property type="project" value="UniProtKB-SubCell"/>
</dbReference>
<dbReference type="OrthoDB" id="9793581at2"/>
<keyword evidence="5" id="KW-1133">Transmembrane helix</keyword>
<keyword evidence="7" id="KW-0813">Transport</keyword>
<protein>
    <submittedName>
        <fullName evidence="8">Biopolymer transport protein ExbD</fullName>
    </submittedName>
</protein>
<dbReference type="GO" id="GO:0015031">
    <property type="term" value="P:protein transport"/>
    <property type="evidence" value="ECO:0007669"/>
    <property type="project" value="UniProtKB-KW"/>
</dbReference>
<keyword evidence="4 7" id="KW-0812">Transmembrane</keyword>
<dbReference type="STRING" id="490188.SAMN04488068_2734"/>
<dbReference type="InterPro" id="IPR003400">
    <property type="entry name" value="ExbD"/>
</dbReference>
<dbReference type="PANTHER" id="PTHR30558">
    <property type="entry name" value="EXBD MEMBRANE COMPONENT OF PMF-DRIVEN MACROMOLECULE IMPORT SYSTEM"/>
    <property type="match status" value="1"/>
</dbReference>
<dbReference type="PROSITE" id="PS00430">
    <property type="entry name" value="TONB_DEPENDENT_REC_1"/>
    <property type="match status" value="1"/>
</dbReference>
<dbReference type="GO" id="GO:0022857">
    <property type="term" value="F:transmembrane transporter activity"/>
    <property type="evidence" value="ECO:0007669"/>
    <property type="project" value="InterPro"/>
</dbReference>
<dbReference type="Pfam" id="PF02472">
    <property type="entry name" value="ExbD"/>
    <property type="match status" value="1"/>
</dbReference>
<dbReference type="PANTHER" id="PTHR30558:SF3">
    <property type="entry name" value="BIOPOLYMER TRANSPORT PROTEIN EXBD-RELATED"/>
    <property type="match status" value="1"/>
</dbReference>
<dbReference type="Gene3D" id="3.30.420.270">
    <property type="match status" value="1"/>
</dbReference>
<dbReference type="AlphaFoldDB" id="A0A1M5QNM4"/>
<keyword evidence="6" id="KW-0472">Membrane</keyword>